<gene>
    <name evidence="6" type="ORF">OKA104_LOCUS49388</name>
</gene>
<dbReference type="GO" id="GO:0005506">
    <property type="term" value="F:iron ion binding"/>
    <property type="evidence" value="ECO:0007669"/>
    <property type="project" value="InterPro"/>
</dbReference>
<reference evidence="6" key="1">
    <citation type="submission" date="2021-02" db="EMBL/GenBank/DDBJ databases">
        <authorList>
            <person name="Nowell W R."/>
        </authorList>
    </citation>
    <scope>NUCLEOTIDE SEQUENCE</scope>
</reference>
<accession>A0A820LTU5</accession>
<evidence type="ECO:0000256" key="1">
    <source>
        <dbReference type="ARBA" id="ARBA00010617"/>
    </source>
</evidence>
<keyword evidence="2" id="KW-0349">Heme</keyword>
<comment type="caution">
    <text evidence="6">The sequence shown here is derived from an EMBL/GenBank/DDBJ whole genome shotgun (WGS) entry which is preliminary data.</text>
</comment>
<evidence type="ECO:0000256" key="2">
    <source>
        <dbReference type="ARBA" id="ARBA00022617"/>
    </source>
</evidence>
<name>A0A820LTU5_9BILA</name>
<evidence type="ECO:0000256" key="4">
    <source>
        <dbReference type="ARBA" id="ARBA00023002"/>
    </source>
</evidence>
<dbReference type="Gene3D" id="1.10.630.10">
    <property type="entry name" value="Cytochrome P450"/>
    <property type="match status" value="1"/>
</dbReference>
<dbReference type="SUPFAM" id="SSF48264">
    <property type="entry name" value="Cytochrome P450"/>
    <property type="match status" value="1"/>
</dbReference>
<dbReference type="InterPro" id="IPR050705">
    <property type="entry name" value="Cytochrome_P450_3A"/>
</dbReference>
<sequence length="72" mass="8002">MRRGMYKNDMALVKKYGKIIGVNEGTTPVILLSDPDILRNVLIKDSHVFINRRTIEGAVGPLEHGLTVLKGE</sequence>
<proteinExistence type="inferred from homology"/>
<comment type="similarity">
    <text evidence="1">Belongs to the cytochrome P450 family.</text>
</comment>
<evidence type="ECO:0000256" key="3">
    <source>
        <dbReference type="ARBA" id="ARBA00022723"/>
    </source>
</evidence>
<dbReference type="PANTHER" id="PTHR24302">
    <property type="entry name" value="CYTOCHROME P450 FAMILY 3"/>
    <property type="match status" value="1"/>
</dbReference>
<protein>
    <submittedName>
        <fullName evidence="6">Uncharacterized protein</fullName>
    </submittedName>
</protein>
<dbReference type="Pfam" id="PF00067">
    <property type="entry name" value="p450"/>
    <property type="match status" value="1"/>
</dbReference>
<dbReference type="InterPro" id="IPR001128">
    <property type="entry name" value="Cyt_P450"/>
</dbReference>
<dbReference type="EMBL" id="CAJOAY010022956">
    <property type="protein sequence ID" value="CAF4362218.1"/>
    <property type="molecule type" value="Genomic_DNA"/>
</dbReference>
<keyword evidence="5" id="KW-0408">Iron</keyword>
<feature type="non-terminal residue" evidence="6">
    <location>
        <position position="72"/>
    </location>
</feature>
<keyword evidence="3" id="KW-0479">Metal-binding</keyword>
<evidence type="ECO:0000256" key="5">
    <source>
        <dbReference type="ARBA" id="ARBA00023004"/>
    </source>
</evidence>
<dbReference type="GO" id="GO:0016705">
    <property type="term" value="F:oxidoreductase activity, acting on paired donors, with incorporation or reduction of molecular oxygen"/>
    <property type="evidence" value="ECO:0007669"/>
    <property type="project" value="InterPro"/>
</dbReference>
<dbReference type="PANTHER" id="PTHR24302:SF15">
    <property type="entry name" value="FATTY-ACID PEROXYGENASE"/>
    <property type="match status" value="1"/>
</dbReference>
<keyword evidence="4" id="KW-0560">Oxidoreductase</keyword>
<evidence type="ECO:0000313" key="7">
    <source>
        <dbReference type="Proteomes" id="UP000663881"/>
    </source>
</evidence>
<evidence type="ECO:0000313" key="6">
    <source>
        <dbReference type="EMBL" id="CAF4362218.1"/>
    </source>
</evidence>
<dbReference type="InterPro" id="IPR036396">
    <property type="entry name" value="Cyt_P450_sf"/>
</dbReference>
<dbReference type="GO" id="GO:0020037">
    <property type="term" value="F:heme binding"/>
    <property type="evidence" value="ECO:0007669"/>
    <property type="project" value="InterPro"/>
</dbReference>
<dbReference type="GO" id="GO:0008395">
    <property type="term" value="F:steroid hydroxylase activity"/>
    <property type="evidence" value="ECO:0007669"/>
    <property type="project" value="TreeGrafter"/>
</dbReference>
<dbReference type="AlphaFoldDB" id="A0A820LTU5"/>
<organism evidence="6 7">
    <name type="scientific">Adineta steineri</name>
    <dbReference type="NCBI Taxonomy" id="433720"/>
    <lineage>
        <taxon>Eukaryota</taxon>
        <taxon>Metazoa</taxon>
        <taxon>Spiralia</taxon>
        <taxon>Gnathifera</taxon>
        <taxon>Rotifera</taxon>
        <taxon>Eurotatoria</taxon>
        <taxon>Bdelloidea</taxon>
        <taxon>Adinetida</taxon>
        <taxon>Adinetidae</taxon>
        <taxon>Adineta</taxon>
    </lineage>
</organism>
<dbReference type="Proteomes" id="UP000663881">
    <property type="component" value="Unassembled WGS sequence"/>
</dbReference>